<reference evidence="2 5" key="1">
    <citation type="submission" date="2022-07" db="EMBL/GenBank/DDBJ databases">
        <authorList>
            <person name="Criscuolo A."/>
        </authorList>
    </citation>
    <scope>NUCLEOTIDE SEQUENCE</scope>
    <source>
        <strain evidence="5">CIP 111951</strain>
        <strain evidence="2">CIP111854</strain>
        <strain evidence="3">CIP111951</strain>
    </source>
</reference>
<evidence type="ECO:0000313" key="5">
    <source>
        <dbReference type="Proteomes" id="UP001152485"/>
    </source>
</evidence>
<dbReference type="Gene3D" id="3.90.820.10">
    <property type="entry name" value="Structural Genomics, Unknown Function 30-nov-00 1gh9 Mol_id"/>
    <property type="match status" value="1"/>
</dbReference>
<dbReference type="InterPro" id="IPR037407">
    <property type="entry name" value="MLP_fam"/>
</dbReference>
<dbReference type="PANTHER" id="PTHR38444">
    <property type="entry name" value="ENTEROBACTIN BIOSYNTHESIS PROTEIN YBDZ"/>
    <property type="match status" value="1"/>
</dbReference>
<dbReference type="GO" id="GO:0005829">
    <property type="term" value="C:cytosol"/>
    <property type="evidence" value="ECO:0007669"/>
    <property type="project" value="TreeGrafter"/>
</dbReference>
<dbReference type="InterPro" id="IPR038020">
    <property type="entry name" value="MbtH-like_sf"/>
</dbReference>
<dbReference type="Proteomes" id="UP001152467">
    <property type="component" value="Unassembled WGS sequence"/>
</dbReference>
<feature type="domain" description="MbtH-like" evidence="1">
    <location>
        <begin position="4"/>
        <end position="54"/>
    </location>
</feature>
<dbReference type="RefSeq" id="WP_261592680.1">
    <property type="nucleotide sequence ID" value="NZ_CAMAPC010000002.1"/>
</dbReference>
<sequence length="70" mass="8230">MSNNIFDNEHISFLVLSNDEKQYSLWPESCAIPDGWQVAFGPHQRDECLQWVNVHWCDLRPKSLQVQELS</sequence>
<keyword evidence="4" id="KW-1185">Reference proteome</keyword>
<dbReference type="EMBL" id="CAMAPC010000002">
    <property type="protein sequence ID" value="CAH9051206.1"/>
    <property type="molecule type" value="Genomic_DNA"/>
</dbReference>
<protein>
    <submittedName>
        <fullName evidence="2">Protein MbtH</fullName>
    </submittedName>
</protein>
<gene>
    <name evidence="2" type="primary">mbtH</name>
    <name evidence="2" type="ORF">PSECIP111854_00699</name>
    <name evidence="3" type="ORF">PSECIP111951_01512</name>
</gene>
<dbReference type="EMBL" id="CAMAPD010000006">
    <property type="protein sequence ID" value="CAH9056694.1"/>
    <property type="molecule type" value="Genomic_DNA"/>
</dbReference>
<dbReference type="SMART" id="SM00923">
    <property type="entry name" value="MbtH"/>
    <property type="match status" value="1"/>
</dbReference>
<dbReference type="SUPFAM" id="SSF160582">
    <property type="entry name" value="MbtH-like"/>
    <property type="match status" value="1"/>
</dbReference>
<dbReference type="AlphaFoldDB" id="A0A9W4QSH1"/>
<evidence type="ECO:0000259" key="1">
    <source>
        <dbReference type="SMART" id="SM00923"/>
    </source>
</evidence>
<proteinExistence type="predicted"/>
<name>A0A9W4QSH1_9GAMM</name>
<dbReference type="InterPro" id="IPR005153">
    <property type="entry name" value="MbtH-like_dom"/>
</dbReference>
<dbReference type="PANTHER" id="PTHR38444:SF1">
    <property type="entry name" value="ENTEROBACTIN BIOSYNTHESIS PROTEIN YBDZ"/>
    <property type="match status" value="1"/>
</dbReference>
<evidence type="ECO:0000313" key="3">
    <source>
        <dbReference type="EMBL" id="CAH9056694.1"/>
    </source>
</evidence>
<accession>A0A9W4QSH1</accession>
<dbReference type="Proteomes" id="UP001152485">
    <property type="component" value="Unassembled WGS sequence"/>
</dbReference>
<evidence type="ECO:0000313" key="4">
    <source>
        <dbReference type="Proteomes" id="UP001152467"/>
    </source>
</evidence>
<dbReference type="Pfam" id="PF03621">
    <property type="entry name" value="MbtH"/>
    <property type="match status" value="1"/>
</dbReference>
<evidence type="ECO:0000313" key="2">
    <source>
        <dbReference type="EMBL" id="CAH9051206.1"/>
    </source>
</evidence>
<dbReference type="GO" id="GO:0019290">
    <property type="term" value="P:siderophore biosynthetic process"/>
    <property type="evidence" value="ECO:0007669"/>
    <property type="project" value="TreeGrafter"/>
</dbReference>
<comment type="caution">
    <text evidence="2">The sequence shown here is derived from an EMBL/GenBank/DDBJ whole genome shotgun (WGS) entry which is preliminary data.</text>
</comment>
<organism evidence="2 4">
    <name type="scientific">Pseudoalteromonas holothuriae</name>
    <dbReference type="NCBI Taxonomy" id="2963714"/>
    <lineage>
        <taxon>Bacteria</taxon>
        <taxon>Pseudomonadati</taxon>
        <taxon>Pseudomonadota</taxon>
        <taxon>Gammaproteobacteria</taxon>
        <taxon>Alteromonadales</taxon>
        <taxon>Pseudoalteromonadaceae</taxon>
        <taxon>Pseudoalteromonas</taxon>
    </lineage>
</organism>